<evidence type="ECO:0000313" key="1">
    <source>
        <dbReference type="EMBL" id="CDW20371.1"/>
    </source>
</evidence>
<dbReference type="EMBL" id="HACA01003010">
    <property type="protein sequence ID" value="CDW20371.1"/>
    <property type="molecule type" value="Transcribed_RNA"/>
</dbReference>
<reference evidence="1" key="1">
    <citation type="submission" date="2014-05" db="EMBL/GenBank/DDBJ databases">
        <authorList>
            <person name="Chronopoulou M."/>
        </authorList>
    </citation>
    <scope>NUCLEOTIDE SEQUENCE</scope>
    <source>
        <tissue evidence="1">Whole organism</tissue>
    </source>
</reference>
<organism evidence="1">
    <name type="scientific">Lepeophtheirus salmonis</name>
    <name type="common">Salmon louse</name>
    <name type="synonym">Caligus salmonis</name>
    <dbReference type="NCBI Taxonomy" id="72036"/>
    <lineage>
        <taxon>Eukaryota</taxon>
        <taxon>Metazoa</taxon>
        <taxon>Ecdysozoa</taxon>
        <taxon>Arthropoda</taxon>
        <taxon>Crustacea</taxon>
        <taxon>Multicrustacea</taxon>
        <taxon>Hexanauplia</taxon>
        <taxon>Copepoda</taxon>
        <taxon>Siphonostomatoida</taxon>
        <taxon>Caligidae</taxon>
        <taxon>Lepeophtheirus</taxon>
    </lineage>
</organism>
<proteinExistence type="predicted"/>
<name>A0A0K2T4M5_LEPSM</name>
<protein>
    <submittedName>
        <fullName evidence="1">Uncharacterized protein</fullName>
    </submittedName>
</protein>
<sequence>MISLPDGTRYHLFRI</sequence>
<accession>A0A0K2T4M5</accession>